<dbReference type="PIRSF" id="PIRSF016636">
    <property type="entry name" value="AlgI_DltB"/>
    <property type="match status" value="1"/>
</dbReference>
<keyword evidence="4 8" id="KW-0812">Transmembrane</keyword>
<dbReference type="Pfam" id="PF03062">
    <property type="entry name" value="MBOAT"/>
    <property type="match status" value="1"/>
</dbReference>
<accession>A0A844GK68</accession>
<dbReference type="GO" id="GO:0005886">
    <property type="term" value="C:plasma membrane"/>
    <property type="evidence" value="ECO:0007669"/>
    <property type="project" value="UniProtKB-SubCell"/>
</dbReference>
<evidence type="ECO:0000256" key="4">
    <source>
        <dbReference type="ARBA" id="ARBA00022692"/>
    </source>
</evidence>
<dbReference type="PIRSF" id="PIRSF500217">
    <property type="entry name" value="AlgI"/>
    <property type="match status" value="1"/>
</dbReference>
<keyword evidence="5 8" id="KW-1133">Transmembrane helix</keyword>
<gene>
    <name evidence="9" type="ORF">GKZ57_14830</name>
</gene>
<feature type="transmembrane region" description="Helical" evidence="8">
    <location>
        <begin position="30"/>
        <end position="57"/>
    </location>
</feature>
<dbReference type="AlphaFoldDB" id="A0A844GK68"/>
<keyword evidence="7" id="KW-0808">Transferase</keyword>
<dbReference type="RefSeq" id="WP_118511161.1">
    <property type="nucleotide sequence ID" value="NZ_WMBC01000015.1"/>
</dbReference>
<name>A0A844GK68_9FIRM</name>
<evidence type="ECO:0000256" key="8">
    <source>
        <dbReference type="SAM" id="Phobius"/>
    </source>
</evidence>
<dbReference type="EMBL" id="WMBC01000015">
    <property type="protein sequence ID" value="MTD62476.1"/>
    <property type="molecule type" value="Genomic_DNA"/>
</dbReference>
<keyword evidence="6 7" id="KW-0472">Membrane</keyword>
<evidence type="ECO:0000313" key="9">
    <source>
        <dbReference type="EMBL" id="MTD62476.1"/>
    </source>
</evidence>
<feature type="transmembrane region" description="Helical" evidence="8">
    <location>
        <begin position="376"/>
        <end position="393"/>
    </location>
</feature>
<evidence type="ECO:0000256" key="3">
    <source>
        <dbReference type="ARBA" id="ARBA00022475"/>
    </source>
</evidence>
<evidence type="ECO:0000256" key="6">
    <source>
        <dbReference type="ARBA" id="ARBA00023136"/>
    </source>
</evidence>
<dbReference type="InterPro" id="IPR004299">
    <property type="entry name" value="MBOAT_fam"/>
</dbReference>
<feature type="transmembrane region" description="Helical" evidence="8">
    <location>
        <begin position="307"/>
        <end position="331"/>
    </location>
</feature>
<feature type="transmembrane region" description="Helical" evidence="8">
    <location>
        <begin position="6"/>
        <end position="23"/>
    </location>
</feature>
<evidence type="ECO:0000313" key="10">
    <source>
        <dbReference type="Proteomes" id="UP000437824"/>
    </source>
</evidence>
<dbReference type="GO" id="GO:0016746">
    <property type="term" value="F:acyltransferase activity"/>
    <property type="evidence" value="ECO:0007669"/>
    <property type="project" value="UniProtKB-KW"/>
</dbReference>
<sequence>MVFNSIFFIFCFLPVFMLIYYLVPGKLRNLILFLGSLVFYAWGEPVYVILMLFSSIFNYYMGAELERLYYDEKRQKLNLVFAVIVNLGILVFFKYYGFLLNTIGGITGLHIPHPELSLPIGLSFYTFRNLSYLFDVYLSKISAQHNFLTFATYSTMFPYTSAGPIVRYTDIQEQLNRRSINITRFGMGAELFIKGLAKKVILADNLSALYAGICGTSRMSVLTAWIGIFAYTMQLYFDFSGYSDMAIGLGKMLGFDFKKNFDYPYISTSVSEFWRRWHISLGSWFRDYTYIPLGGNRVSTLKHVRNILVVWALTGLWHGASWNFVLWGVYYGLFLLLEKFVLASLLERLPQWLRIAYTMFVVMIGWVFFSQTDFSALGTYLGTLFGIGAAGFADSTALYYLKTGFILFVVSILACRPGLYQQFKRLLQRRPMTAVLVNFILLALSIAYMVYNSYTPFLYAKF</sequence>
<comment type="caution">
    <text evidence="9">The sequence shown here is derived from an EMBL/GenBank/DDBJ whole genome shotgun (WGS) entry which is preliminary data.</text>
</comment>
<keyword evidence="7" id="KW-0012">Acyltransferase</keyword>
<feature type="transmembrane region" description="Helical" evidence="8">
    <location>
        <begin position="431"/>
        <end position="451"/>
    </location>
</feature>
<comment type="similarity">
    <text evidence="2 7">Belongs to the membrane-bound acyltransferase family.</text>
</comment>
<reference evidence="9 10" key="1">
    <citation type="submission" date="2019-11" db="EMBL/GenBank/DDBJ databases">
        <title>Draft genome sequence of Blautia luti DSM 14534T, isolated from human stool.</title>
        <authorList>
            <person name="Ortiz R."/>
            <person name="Melis-Arcos F."/>
            <person name="Covarrubias P."/>
            <person name="Cardenas J.P."/>
            <person name="Perez-Donoso J."/>
            <person name="Almonacid D."/>
        </authorList>
    </citation>
    <scope>NUCLEOTIDE SEQUENCE [LARGE SCALE GENOMIC DNA]</scope>
    <source>
        <strain evidence="9 10">DSM 14534</strain>
    </source>
</reference>
<protein>
    <submittedName>
        <fullName evidence="9">MBOAT family protein</fullName>
    </submittedName>
</protein>
<dbReference type="InterPro" id="IPR051085">
    <property type="entry name" value="MB_O-acyltransferase"/>
</dbReference>
<evidence type="ECO:0000256" key="2">
    <source>
        <dbReference type="ARBA" id="ARBA00010323"/>
    </source>
</evidence>
<dbReference type="Proteomes" id="UP000437824">
    <property type="component" value="Unassembled WGS sequence"/>
</dbReference>
<evidence type="ECO:0000256" key="5">
    <source>
        <dbReference type="ARBA" id="ARBA00022989"/>
    </source>
</evidence>
<proteinExistence type="inferred from homology"/>
<dbReference type="InterPro" id="IPR028362">
    <property type="entry name" value="AlgI"/>
</dbReference>
<keyword evidence="3 7" id="KW-1003">Cell membrane</keyword>
<comment type="subcellular location">
    <subcellularLocation>
        <location evidence="1">Cell membrane</location>
        <topology evidence="1">Multi-pass membrane protein</topology>
    </subcellularLocation>
</comment>
<feature type="transmembrane region" description="Helical" evidence="8">
    <location>
        <begin position="77"/>
        <end position="96"/>
    </location>
</feature>
<evidence type="ECO:0000256" key="7">
    <source>
        <dbReference type="PIRNR" id="PIRNR016636"/>
    </source>
</evidence>
<feature type="transmembrane region" description="Helical" evidence="8">
    <location>
        <begin position="351"/>
        <end position="369"/>
    </location>
</feature>
<dbReference type="InterPro" id="IPR024194">
    <property type="entry name" value="Ac/AlaTfrase_AlgI/DltB"/>
</dbReference>
<dbReference type="PANTHER" id="PTHR13285">
    <property type="entry name" value="ACYLTRANSFERASE"/>
    <property type="match status" value="1"/>
</dbReference>
<feature type="transmembrane region" description="Helical" evidence="8">
    <location>
        <begin position="399"/>
        <end position="419"/>
    </location>
</feature>
<dbReference type="PANTHER" id="PTHR13285:SF18">
    <property type="entry name" value="PROTEIN-CYSTEINE N-PALMITOYLTRANSFERASE RASP"/>
    <property type="match status" value="1"/>
</dbReference>
<dbReference type="GO" id="GO:0042121">
    <property type="term" value="P:alginic acid biosynthetic process"/>
    <property type="evidence" value="ECO:0007669"/>
    <property type="project" value="InterPro"/>
</dbReference>
<evidence type="ECO:0000256" key="1">
    <source>
        <dbReference type="ARBA" id="ARBA00004651"/>
    </source>
</evidence>
<organism evidence="9 10">
    <name type="scientific">Blautia luti DSM 14534 = JCM 17040</name>
    <dbReference type="NCBI Taxonomy" id="649762"/>
    <lineage>
        <taxon>Bacteria</taxon>
        <taxon>Bacillati</taxon>
        <taxon>Bacillota</taxon>
        <taxon>Clostridia</taxon>
        <taxon>Lachnospirales</taxon>
        <taxon>Lachnospiraceae</taxon>
        <taxon>Blautia</taxon>
    </lineage>
</organism>